<keyword evidence="2" id="KW-1185">Reference proteome</keyword>
<accession>A0ACC6P5X1</accession>
<protein>
    <submittedName>
        <fullName evidence="1">Uncharacterized protein</fullName>
    </submittedName>
</protein>
<sequence length="113" mass="12461">MKSVVCQAFTILTLTATLWITGCASANDQPFESITTSVLITEKAQSDDLTKKWLIASNANTDTIAPVRIEVENEMVWNLIQPDREYFVAYAGSPQSGYVLEQIEQTGTDGVTR</sequence>
<evidence type="ECO:0000313" key="2">
    <source>
        <dbReference type="Proteomes" id="UP001380953"/>
    </source>
</evidence>
<proteinExistence type="predicted"/>
<gene>
    <name evidence="1" type="ORF">WKI47_00045</name>
</gene>
<evidence type="ECO:0000313" key="1">
    <source>
        <dbReference type="EMBL" id="MEJ8302296.1"/>
    </source>
</evidence>
<name>A0ACC6P5X1_9BACL</name>
<reference evidence="1" key="1">
    <citation type="submission" date="2024-03" db="EMBL/GenBank/DDBJ databases">
        <title>Whole genome sequecning of epiphytes from Marcgravia umbellata leaves.</title>
        <authorList>
            <person name="Kumar G."/>
            <person name="Savka M.A."/>
        </authorList>
    </citation>
    <scope>NUCLEOTIDE SEQUENCE</scope>
    <source>
        <strain evidence="1">RIT_BL5</strain>
    </source>
</reference>
<dbReference type="EMBL" id="JBBKAR010000001">
    <property type="protein sequence ID" value="MEJ8302296.1"/>
    <property type="molecule type" value="Genomic_DNA"/>
</dbReference>
<organism evidence="1 2">
    <name type="scientific">Saccharibacillus sacchari</name>
    <dbReference type="NCBI Taxonomy" id="456493"/>
    <lineage>
        <taxon>Bacteria</taxon>
        <taxon>Bacillati</taxon>
        <taxon>Bacillota</taxon>
        <taxon>Bacilli</taxon>
        <taxon>Bacillales</taxon>
        <taxon>Paenibacillaceae</taxon>
        <taxon>Saccharibacillus</taxon>
    </lineage>
</organism>
<dbReference type="Proteomes" id="UP001380953">
    <property type="component" value="Unassembled WGS sequence"/>
</dbReference>
<comment type="caution">
    <text evidence="1">The sequence shown here is derived from an EMBL/GenBank/DDBJ whole genome shotgun (WGS) entry which is preliminary data.</text>
</comment>